<dbReference type="InterPro" id="IPR016071">
    <property type="entry name" value="Staphylococal_nuclease_OB-fold"/>
</dbReference>
<organism evidence="2">
    <name type="scientific">marine metagenome</name>
    <dbReference type="NCBI Taxonomy" id="408172"/>
    <lineage>
        <taxon>unclassified sequences</taxon>
        <taxon>metagenomes</taxon>
        <taxon>ecological metagenomes</taxon>
    </lineage>
</organism>
<name>A0A383EF82_9ZZZZ</name>
<evidence type="ECO:0000259" key="1">
    <source>
        <dbReference type="Pfam" id="PF00565"/>
    </source>
</evidence>
<evidence type="ECO:0000313" key="2">
    <source>
        <dbReference type="EMBL" id="SVE55299.1"/>
    </source>
</evidence>
<sequence length="154" mass="17565">MKLFIFCLFFSLHSFIFAGESKQPLFIVDGDSVNINIVLFLDIAQTPTEELGNKADLKMRIAGIDTPEIKQTCEIEEDQSIDCGVLSKNYLQKLLESEPGDLVIKPIGVDYYQRILIRLFKGETDIGKKMVEDGMSYSYDNTYKVEETYAKENK</sequence>
<dbReference type="Gene3D" id="2.40.50.90">
    <property type="match status" value="1"/>
</dbReference>
<accession>A0A383EF82</accession>
<dbReference type="EMBL" id="UINC01225297">
    <property type="protein sequence ID" value="SVE55299.1"/>
    <property type="molecule type" value="Genomic_DNA"/>
</dbReference>
<protein>
    <recommendedName>
        <fullName evidence="1">TNase-like domain-containing protein</fullName>
    </recommendedName>
</protein>
<reference evidence="2" key="1">
    <citation type="submission" date="2018-05" db="EMBL/GenBank/DDBJ databases">
        <authorList>
            <person name="Lanie J.A."/>
            <person name="Ng W.-L."/>
            <person name="Kazmierczak K.M."/>
            <person name="Andrzejewski T.M."/>
            <person name="Davidsen T.M."/>
            <person name="Wayne K.J."/>
            <person name="Tettelin H."/>
            <person name="Glass J.I."/>
            <person name="Rusch D."/>
            <person name="Podicherti R."/>
            <person name="Tsui H.-C.T."/>
            <person name="Winkler M.E."/>
        </authorList>
    </citation>
    <scope>NUCLEOTIDE SEQUENCE</scope>
</reference>
<feature type="domain" description="TNase-like" evidence="1">
    <location>
        <begin position="58"/>
        <end position="151"/>
    </location>
</feature>
<feature type="non-terminal residue" evidence="2">
    <location>
        <position position="154"/>
    </location>
</feature>
<dbReference type="SUPFAM" id="SSF50199">
    <property type="entry name" value="Staphylococcal nuclease"/>
    <property type="match status" value="1"/>
</dbReference>
<gene>
    <name evidence="2" type="ORF">METZ01_LOCUS508153</name>
</gene>
<dbReference type="AlphaFoldDB" id="A0A383EF82"/>
<dbReference type="InterPro" id="IPR035437">
    <property type="entry name" value="SNase_OB-fold_sf"/>
</dbReference>
<dbReference type="Pfam" id="PF00565">
    <property type="entry name" value="SNase"/>
    <property type="match status" value="1"/>
</dbReference>
<proteinExistence type="predicted"/>